<dbReference type="AlphaFoldDB" id="A0A1G4K7D6"/>
<accession>A0A1G4K7D6</accession>
<protein>
    <submittedName>
        <fullName evidence="3">LAMI_0G01244g1_1</fullName>
    </submittedName>
</protein>
<keyword evidence="4" id="KW-1185">Reference proteome</keyword>
<dbReference type="PANTHER" id="PTHR31811:SF0">
    <property type="entry name" value="TRNA A64-2'-O-RIBOSYLPHOSPHATE TRANSFERASE"/>
    <property type="match status" value="1"/>
</dbReference>
<dbReference type="InterPro" id="IPR033449">
    <property type="entry name" value="Rit1_N"/>
</dbReference>
<dbReference type="Pfam" id="PF17184">
    <property type="entry name" value="Rit1_C"/>
    <property type="match status" value="1"/>
</dbReference>
<feature type="domain" description="Rit1 DUSP-like" evidence="1">
    <location>
        <begin position="368"/>
        <end position="472"/>
    </location>
</feature>
<sequence length="473" mass="53420">MDAEFYKGLNKALRKEQTSLKNRLQSILLDHRFLSGKVRSTFPDFPVVPNERCGLWYCSPDSYNQTSYFKSTDGHTNQWDFSVRRLNLHLLPTLRDKGGIIIVDSTRRGKKIPDALSKTIPIWCAVLNIIMLEYIGTSAEYLFCPPGTVSALEKERIDAKLPELVSKLKELLVIDGRELHGLLKGKLLRPFWVYPGSSILEAQHDIFTGETVSSKWELPADASYLPIILCTVSYQCQDGMDKRHGFTYVQGAADDHELWAQGLAPRLFWENLSIFSDMQKSDQALQESLASVVKLSSDFDKPGDDIDKFFVVDKITEHVYLGCVQGTATLATSLQKQLQLRFSLVVMLSERVSTDDDDVTGGKFTRIYNLSSGSKKSSRELRLALVEICPLIYKHLHGKLPVLVCCDNGKDMSVSVILAVLAKYYTPEWELSTEQEVHKALIKRHLIKMIKVLHGRNINPSRASLNSVNAYLM</sequence>
<dbReference type="GO" id="GO:0005737">
    <property type="term" value="C:cytoplasm"/>
    <property type="evidence" value="ECO:0007669"/>
    <property type="project" value="TreeGrafter"/>
</dbReference>
<dbReference type="InterPro" id="IPR007306">
    <property type="entry name" value="Rit1"/>
</dbReference>
<dbReference type="STRING" id="1230905.A0A1G4K7D6"/>
<dbReference type="SUPFAM" id="SSF52799">
    <property type="entry name" value="(Phosphotyrosine protein) phosphatases II"/>
    <property type="match status" value="1"/>
</dbReference>
<dbReference type="PANTHER" id="PTHR31811">
    <property type="entry name" value="TRNA A64-2'-O-RIBOSYLPHOSPHATE TRANSFERASE"/>
    <property type="match status" value="1"/>
</dbReference>
<dbReference type="InterPro" id="IPR029021">
    <property type="entry name" value="Prot-tyrosine_phosphatase-like"/>
</dbReference>
<feature type="domain" description="Rit1 N-terminal" evidence="2">
    <location>
        <begin position="13"/>
        <end position="293"/>
    </location>
</feature>
<gene>
    <name evidence="3" type="ORF">LAMI_0G01244G</name>
</gene>
<evidence type="ECO:0000259" key="1">
    <source>
        <dbReference type="Pfam" id="PF04179"/>
    </source>
</evidence>
<dbReference type="Pfam" id="PF04179">
    <property type="entry name" value="Init_tRNA_PT"/>
    <property type="match status" value="1"/>
</dbReference>
<dbReference type="GO" id="GO:0019988">
    <property type="term" value="P:charged-tRNA amino acid modification"/>
    <property type="evidence" value="ECO:0007669"/>
    <property type="project" value="InterPro"/>
</dbReference>
<name>A0A1G4K7D6_9SACH</name>
<dbReference type="GO" id="GO:0043399">
    <property type="term" value="F:tRNA adenosine(64)-2'-O-ribosylphosphate transferase activity"/>
    <property type="evidence" value="ECO:0007669"/>
    <property type="project" value="InterPro"/>
</dbReference>
<reference evidence="3 4" key="1">
    <citation type="submission" date="2016-03" db="EMBL/GenBank/DDBJ databases">
        <authorList>
            <person name="Devillers H."/>
        </authorList>
    </citation>
    <scope>NUCLEOTIDE SEQUENCE [LARGE SCALE GENOMIC DNA]</scope>
    <source>
        <strain evidence="3">CBS 11717</strain>
    </source>
</reference>
<dbReference type="PIRSF" id="PIRSF007747">
    <property type="entry name" value="Ribosyl_Ptfrase"/>
    <property type="match status" value="1"/>
</dbReference>
<dbReference type="InterPro" id="IPR033421">
    <property type="entry name" value="Rit1_DUSP-like"/>
</dbReference>
<organism evidence="3 4">
    <name type="scientific">Lachancea mirantina</name>
    <dbReference type="NCBI Taxonomy" id="1230905"/>
    <lineage>
        <taxon>Eukaryota</taxon>
        <taxon>Fungi</taxon>
        <taxon>Dikarya</taxon>
        <taxon>Ascomycota</taxon>
        <taxon>Saccharomycotina</taxon>
        <taxon>Saccharomycetes</taxon>
        <taxon>Saccharomycetales</taxon>
        <taxon>Saccharomycetaceae</taxon>
        <taxon>Lachancea</taxon>
    </lineage>
</organism>
<dbReference type="Gene3D" id="3.90.190.10">
    <property type="entry name" value="Protein tyrosine phosphatase superfamily"/>
    <property type="match status" value="1"/>
</dbReference>
<evidence type="ECO:0000313" key="4">
    <source>
        <dbReference type="Proteomes" id="UP000191024"/>
    </source>
</evidence>
<proteinExistence type="predicted"/>
<evidence type="ECO:0000313" key="3">
    <source>
        <dbReference type="EMBL" id="SCU99849.1"/>
    </source>
</evidence>
<dbReference type="EMBL" id="LT598469">
    <property type="protein sequence ID" value="SCU99849.1"/>
    <property type="molecule type" value="Genomic_DNA"/>
</dbReference>
<dbReference type="Proteomes" id="UP000191024">
    <property type="component" value="Chromosome G"/>
</dbReference>
<dbReference type="OrthoDB" id="45256at2759"/>
<evidence type="ECO:0000259" key="2">
    <source>
        <dbReference type="Pfam" id="PF17184"/>
    </source>
</evidence>